<reference evidence="2 3" key="1">
    <citation type="journal article" date="2017" name="Gigascience">
        <title>Genome sequence of the small brown planthopper, Laodelphax striatellus.</title>
        <authorList>
            <person name="Zhu J."/>
            <person name="Jiang F."/>
            <person name="Wang X."/>
            <person name="Yang P."/>
            <person name="Bao Y."/>
            <person name="Zhao W."/>
            <person name="Wang W."/>
            <person name="Lu H."/>
            <person name="Wang Q."/>
            <person name="Cui N."/>
            <person name="Li J."/>
            <person name="Chen X."/>
            <person name="Luo L."/>
            <person name="Yu J."/>
            <person name="Kang L."/>
            <person name="Cui F."/>
        </authorList>
    </citation>
    <scope>NUCLEOTIDE SEQUENCE [LARGE SCALE GENOMIC DNA]</scope>
    <source>
        <strain evidence="2">Lst14</strain>
    </source>
</reference>
<dbReference type="Proteomes" id="UP000291343">
    <property type="component" value="Unassembled WGS sequence"/>
</dbReference>
<keyword evidence="3" id="KW-1185">Reference proteome</keyword>
<evidence type="ECO:0000313" key="2">
    <source>
        <dbReference type="EMBL" id="RZF34703.1"/>
    </source>
</evidence>
<dbReference type="InterPro" id="IPR019446">
    <property type="entry name" value="BMT5-like"/>
</dbReference>
<evidence type="ECO:0000313" key="3">
    <source>
        <dbReference type="Proteomes" id="UP000291343"/>
    </source>
</evidence>
<comment type="caution">
    <text evidence="2">The sequence shown here is derived from an EMBL/GenBank/DDBJ whole genome shotgun (WGS) entry which is preliminary data.</text>
</comment>
<protein>
    <recommendedName>
        <fullName evidence="1">FDX-ACB domain-containing protein</fullName>
    </recommendedName>
</protein>
<dbReference type="PANTHER" id="PTHR11538:SF26">
    <property type="entry name" value="FERREDOXIN-FOLD ANTICODON-BINDING DOMAIN-CONTAINING PROTEIN 1"/>
    <property type="match status" value="1"/>
</dbReference>
<dbReference type="SMART" id="SM00896">
    <property type="entry name" value="FDX-ACB"/>
    <property type="match status" value="1"/>
</dbReference>
<gene>
    <name evidence="2" type="ORF">LSTR_LSTR013862</name>
</gene>
<evidence type="ECO:0000259" key="1">
    <source>
        <dbReference type="SMART" id="SM00896"/>
    </source>
</evidence>
<organism evidence="2 3">
    <name type="scientific">Laodelphax striatellus</name>
    <name type="common">Small brown planthopper</name>
    <name type="synonym">Delphax striatella</name>
    <dbReference type="NCBI Taxonomy" id="195883"/>
    <lineage>
        <taxon>Eukaryota</taxon>
        <taxon>Metazoa</taxon>
        <taxon>Ecdysozoa</taxon>
        <taxon>Arthropoda</taxon>
        <taxon>Hexapoda</taxon>
        <taxon>Insecta</taxon>
        <taxon>Pterygota</taxon>
        <taxon>Neoptera</taxon>
        <taxon>Paraneoptera</taxon>
        <taxon>Hemiptera</taxon>
        <taxon>Auchenorrhyncha</taxon>
        <taxon>Fulgoroidea</taxon>
        <taxon>Delphacidae</taxon>
        <taxon>Criomorphinae</taxon>
        <taxon>Laodelphax</taxon>
    </lineage>
</organism>
<name>A0A482WMJ5_LAOST</name>
<dbReference type="PANTHER" id="PTHR11538">
    <property type="entry name" value="PHENYLALANYL-TRNA SYNTHETASE"/>
    <property type="match status" value="1"/>
</dbReference>
<dbReference type="Gene3D" id="3.30.70.380">
    <property type="entry name" value="Ferrodoxin-fold anticodon-binding domain"/>
    <property type="match status" value="1"/>
</dbReference>
<dbReference type="GO" id="GO:0070042">
    <property type="term" value="F:rRNA (uridine-N3-)-methyltransferase activity"/>
    <property type="evidence" value="ECO:0007669"/>
    <property type="project" value="InterPro"/>
</dbReference>
<dbReference type="OrthoDB" id="347018at2759"/>
<dbReference type="AlphaFoldDB" id="A0A482WMJ5"/>
<dbReference type="GO" id="GO:0005737">
    <property type="term" value="C:cytoplasm"/>
    <property type="evidence" value="ECO:0007669"/>
    <property type="project" value="TreeGrafter"/>
</dbReference>
<dbReference type="SUPFAM" id="SSF54991">
    <property type="entry name" value="Anticodon-binding domain of PheRS"/>
    <property type="match status" value="1"/>
</dbReference>
<accession>A0A482WMJ5</accession>
<dbReference type="InterPro" id="IPR005121">
    <property type="entry name" value="Fdx_antiC-bd"/>
</dbReference>
<dbReference type="InterPro" id="IPR036690">
    <property type="entry name" value="Fdx_antiC-bd_sf"/>
</dbReference>
<dbReference type="STRING" id="195883.A0A482WMJ5"/>
<sequence length="469" mass="53827">MECFITDNDDRILLVGEGNFSFSVDFVDYAERNFKKFFSNYEKYQIISTCFEPENKISTIASVNANLLRDKGIQVEFGIDARCLEQYAFLAASDHRHPSFSRVIFNFPHVGGKMRIERNRKLLRDFLVSASQIVQPDGVVCVSLCAGQGGSTVENGVRRWDDSWKAVEAAGEAGMLLTDVVPFPDVLPKYSSTGYRGLQKGFHLNDARVHVFRFATTPLPNPLTTKELDNLLTRTPINTTQYHADKILKNPWQKSLSVQSKFLDKFISLTNLPLKLIDDIVVCDDFYDHDHDEGTILRCLQVNELTDDFSIAPVECVLRLFCVNAFDVAFRTLENLLEVEDFVKFIILRSDRDVMILVDRLLDGDWRKLWANEVMSVSPHKYTLDVTFSVRETLVEQKLIEVLWAVGGDFIVDVKLLSEFVFEEGNKMNYCYRIVYMSYELPLYRARIIRIHNEVVCKAVEYHLNATVV</sequence>
<feature type="domain" description="FDX-ACB" evidence="1">
    <location>
        <begin position="376"/>
        <end position="469"/>
    </location>
</feature>
<dbReference type="GO" id="GO:0070475">
    <property type="term" value="P:rRNA base methylation"/>
    <property type="evidence" value="ECO:0007669"/>
    <property type="project" value="InterPro"/>
</dbReference>
<proteinExistence type="predicted"/>
<dbReference type="EMBL" id="QKKF02030691">
    <property type="protein sequence ID" value="RZF34703.1"/>
    <property type="molecule type" value="Genomic_DNA"/>
</dbReference>
<dbReference type="InParanoid" id="A0A482WMJ5"/>
<dbReference type="Pfam" id="PF10354">
    <property type="entry name" value="BMT5-like"/>
    <property type="match status" value="1"/>
</dbReference>